<dbReference type="VEuPathDB" id="VectorBase:PPAPM1_002934"/>
<dbReference type="Pfam" id="PF02995">
    <property type="entry name" value="DUF229"/>
    <property type="match status" value="1"/>
</dbReference>
<dbReference type="InterPro" id="IPR004245">
    <property type="entry name" value="DUF229"/>
</dbReference>
<dbReference type="CDD" id="cd16021">
    <property type="entry name" value="ALP_like"/>
    <property type="match status" value="1"/>
</dbReference>
<dbReference type="PANTHER" id="PTHR10974:SF1">
    <property type="entry name" value="FI08016P-RELATED"/>
    <property type="match status" value="1"/>
</dbReference>
<dbReference type="EMBL" id="AJVK01030699">
    <property type="status" value="NOT_ANNOTATED_CDS"/>
    <property type="molecule type" value="Genomic_DNA"/>
</dbReference>
<sequence length="409" mass="47271">MFQKVGDNTYPNLVPVLSGLDASELESLCMPDKNSTYDSCHFIWKNFAKRGYLTAFAEDIGYLGLFNYFKKGFRNQPTDYYTRPLITAMERQIAYRKVGNVYLCYGSKTPFEILFDYIRKFVHSLQQRHIFGFFWTSSFTHDYLNMPKLIDGEIVNFLRHLNDESLLNDTVLILMSDHGLRWGSFRSTYQPFMYSIFPKWFYTDFPRAMRHFRRNSRRLTSHFDLHEMLRDLSRLEQLEDVAIDARAADLATADPLPRGISLFLPIPATRTCDAAGILPHWCTCHEKQTVPTIDQGVLRVARFVLRDLNERLAEAPQCAHLHLNSILEATRATLTADAAFRVPSAGQMFDLTVRLRTKPGMGEFEATVRVKTDEDMELTGPISRTNLYGRQSSCVNDPQLKLYCYCGRH</sequence>
<reference evidence="1" key="1">
    <citation type="submission" date="2022-08" db="UniProtKB">
        <authorList>
            <consortium name="EnsemblMetazoa"/>
        </authorList>
    </citation>
    <scope>IDENTIFICATION</scope>
    <source>
        <strain evidence="1">Israel</strain>
    </source>
</reference>
<organism evidence="1 2">
    <name type="scientific">Phlebotomus papatasi</name>
    <name type="common">Sandfly</name>
    <dbReference type="NCBI Taxonomy" id="29031"/>
    <lineage>
        <taxon>Eukaryota</taxon>
        <taxon>Metazoa</taxon>
        <taxon>Ecdysozoa</taxon>
        <taxon>Arthropoda</taxon>
        <taxon>Hexapoda</taxon>
        <taxon>Insecta</taxon>
        <taxon>Pterygota</taxon>
        <taxon>Neoptera</taxon>
        <taxon>Endopterygota</taxon>
        <taxon>Diptera</taxon>
        <taxon>Nematocera</taxon>
        <taxon>Psychodoidea</taxon>
        <taxon>Psychodidae</taxon>
        <taxon>Phlebotomus</taxon>
        <taxon>Phlebotomus</taxon>
    </lineage>
</organism>
<dbReference type="AlphaFoldDB" id="A0A1B0DCA5"/>
<accession>A0A1B0DCA5</accession>
<dbReference type="Gene3D" id="3.40.720.10">
    <property type="entry name" value="Alkaline Phosphatase, subunit A"/>
    <property type="match status" value="1"/>
</dbReference>
<dbReference type="VEuPathDB" id="VectorBase:PPAI005444"/>
<dbReference type="SUPFAM" id="SSF53649">
    <property type="entry name" value="Alkaline phosphatase-like"/>
    <property type="match status" value="1"/>
</dbReference>
<dbReference type="FunFam" id="3.40.720.10:FF:000017">
    <property type="entry name" value="Predicted protein"/>
    <property type="match status" value="1"/>
</dbReference>
<dbReference type="PANTHER" id="PTHR10974">
    <property type="entry name" value="FI08016P-RELATED"/>
    <property type="match status" value="1"/>
</dbReference>
<protein>
    <recommendedName>
        <fullName evidence="3">Sulfatase N-terminal domain-containing protein</fullName>
    </recommendedName>
</protein>
<keyword evidence="2" id="KW-1185">Reference proteome</keyword>
<name>A0A1B0DCA5_PHLPP</name>
<dbReference type="EnsemblMetazoa" id="PPAI005444-RA">
    <property type="protein sequence ID" value="PPAI005444-PA"/>
    <property type="gene ID" value="PPAI005444"/>
</dbReference>
<dbReference type="InterPro" id="IPR017850">
    <property type="entry name" value="Alkaline_phosphatase_core_sf"/>
</dbReference>
<dbReference type="GO" id="GO:0005615">
    <property type="term" value="C:extracellular space"/>
    <property type="evidence" value="ECO:0007669"/>
    <property type="project" value="TreeGrafter"/>
</dbReference>
<proteinExistence type="predicted"/>
<evidence type="ECO:0008006" key="3">
    <source>
        <dbReference type="Google" id="ProtNLM"/>
    </source>
</evidence>
<dbReference type="Proteomes" id="UP000092462">
    <property type="component" value="Unassembled WGS sequence"/>
</dbReference>
<evidence type="ECO:0000313" key="1">
    <source>
        <dbReference type="EnsemblMetazoa" id="PPAI005444-PA"/>
    </source>
</evidence>
<evidence type="ECO:0000313" key="2">
    <source>
        <dbReference type="Proteomes" id="UP000092462"/>
    </source>
</evidence>